<feature type="region of interest" description="Disordered" evidence="2">
    <location>
        <begin position="194"/>
        <end position="228"/>
    </location>
</feature>
<dbReference type="Proteomes" id="UP001590950">
    <property type="component" value="Unassembled WGS sequence"/>
</dbReference>
<feature type="compositionally biased region" description="Low complexity" evidence="2">
    <location>
        <begin position="1303"/>
        <end position="1314"/>
    </location>
</feature>
<accession>A0ABR3ZTB5</accession>
<name>A0ABR3ZTB5_9LECA</name>
<feature type="compositionally biased region" description="Basic and acidic residues" evidence="2">
    <location>
        <begin position="1278"/>
        <end position="1294"/>
    </location>
</feature>
<feature type="region of interest" description="Disordered" evidence="2">
    <location>
        <begin position="800"/>
        <end position="820"/>
    </location>
</feature>
<reference evidence="3 4" key="1">
    <citation type="submission" date="2024-09" db="EMBL/GenBank/DDBJ databases">
        <title>Rethinking Asexuality: The Enigmatic Case of Functional Sexual Genes in Lepraria (Stereocaulaceae).</title>
        <authorList>
            <person name="Doellman M."/>
            <person name="Sun Y."/>
            <person name="Barcenas-Pena A."/>
            <person name="Lumbsch H.T."/>
            <person name="Grewe F."/>
        </authorList>
    </citation>
    <scope>NUCLEOTIDE SEQUENCE [LARGE SCALE GENOMIC DNA]</scope>
    <source>
        <strain evidence="3 4">Mercado 3170</strain>
    </source>
</reference>
<feature type="coiled-coil region" evidence="1">
    <location>
        <begin position="296"/>
        <end position="348"/>
    </location>
</feature>
<proteinExistence type="predicted"/>
<feature type="region of interest" description="Disordered" evidence="2">
    <location>
        <begin position="989"/>
        <end position="1019"/>
    </location>
</feature>
<keyword evidence="1" id="KW-0175">Coiled coil</keyword>
<gene>
    <name evidence="3" type="ORF">N7G274_010582</name>
</gene>
<feature type="region of interest" description="Disordered" evidence="2">
    <location>
        <begin position="881"/>
        <end position="922"/>
    </location>
</feature>
<dbReference type="EMBL" id="JBEFKJ010000054">
    <property type="protein sequence ID" value="KAL2036710.1"/>
    <property type="molecule type" value="Genomic_DNA"/>
</dbReference>
<organism evidence="3 4">
    <name type="scientific">Stereocaulon virgatum</name>
    <dbReference type="NCBI Taxonomy" id="373712"/>
    <lineage>
        <taxon>Eukaryota</taxon>
        <taxon>Fungi</taxon>
        <taxon>Dikarya</taxon>
        <taxon>Ascomycota</taxon>
        <taxon>Pezizomycotina</taxon>
        <taxon>Lecanoromycetes</taxon>
        <taxon>OSLEUM clade</taxon>
        <taxon>Lecanoromycetidae</taxon>
        <taxon>Lecanorales</taxon>
        <taxon>Lecanorineae</taxon>
        <taxon>Stereocaulaceae</taxon>
        <taxon>Stereocaulon</taxon>
    </lineage>
</organism>
<comment type="caution">
    <text evidence="3">The sequence shown here is derived from an EMBL/GenBank/DDBJ whole genome shotgun (WGS) entry which is preliminary data.</text>
</comment>
<evidence type="ECO:0000313" key="3">
    <source>
        <dbReference type="EMBL" id="KAL2036710.1"/>
    </source>
</evidence>
<feature type="region of interest" description="Disordered" evidence="2">
    <location>
        <begin position="1332"/>
        <end position="1369"/>
    </location>
</feature>
<protein>
    <submittedName>
        <fullName evidence="3">Uncharacterized protein</fullName>
    </submittedName>
</protein>
<feature type="region of interest" description="Disordered" evidence="2">
    <location>
        <begin position="696"/>
        <end position="724"/>
    </location>
</feature>
<evidence type="ECO:0000256" key="2">
    <source>
        <dbReference type="SAM" id="MobiDB-lite"/>
    </source>
</evidence>
<feature type="region of interest" description="Disordered" evidence="2">
    <location>
        <begin position="488"/>
        <end position="507"/>
    </location>
</feature>
<evidence type="ECO:0000313" key="4">
    <source>
        <dbReference type="Proteomes" id="UP001590950"/>
    </source>
</evidence>
<feature type="region of interest" description="Disordered" evidence="2">
    <location>
        <begin position="1066"/>
        <end position="1320"/>
    </location>
</feature>
<feature type="compositionally biased region" description="Polar residues" evidence="2">
    <location>
        <begin position="1097"/>
        <end position="1130"/>
    </location>
</feature>
<sequence length="1369" mass="148654">MFGLQKLSPWPLPAISAREVVGCVGKTGAWYMKRTRNMLYKDYEDDLYTVVPTTSITVPVSGPVNVVVRDIDTKATSINTEFSVDAKVVKPPQATDNVPVPGVESADAAFNTVRETNKTDSDSRCDPAPFVTNGAAVKSSPASTGDKCKFSHLKDQTLASRLPLIPLVSSCPGPRYAKTPHQQSQAQLSFDKLRRAKRKDSSNALPDGHSRKITDSSDASTLINYPGGGSRKHSLTALDLASFTHRVEGQCQKPVVATLGPEATAQPCTKLNADPADANAIEHQLQVRLDMAYSKIEAYKLDATSLRSEKEKLIEKNDVALQRAAGVAQQLRCELDSLKKNDSQALEEGSARNDAEKTALRAEITRLCGNMNDMGLQLDLLRSSYDSLETDYESEKRQHILLSESFLRLARGRIEQLEELKALEKAIVKTRHDLGELAGNCFERMVRLTLALKDQGIDAMDEEYKAICERAPYHVGFDERDIVNSATEEIEEEENRKNRAAGGEAGNVDRSNHEILEQVYHMKAPKSEAGQESPETYNIRRRREIAEAEERLLGPTGIAISADGTVKNVQAAKGQLHPDHVRYVLNSSLDGYTIDYNSHSETGKSKDICDEDWQNGALEIRSIFQRPRPTNYELLDLPAPCSSIKGQMVTRDDLETVLPGLNVNVAIPNHDLETAEIDTNSILNPAYAGTERSGYAHDIPYLPRNKSTSSIESDTMDVIPPKDHMAKRPPLAPTHRDEYEAAHPDPAISSLKVAAATDVDKNLHPSQNDEAWLENVLANIAMTKNDYLQSSGDQLAYQLESEAEEDLASSSGFEGEDLEDNQDQIFVDDDDYIGNDQNKSFMGNTVPSSSEMMDSEPWIHDVEEEQDLTSNKTAFQSSDLSITASVDDKSPTGSSSKIEIPPTVLGESSTDGENTAFSILNPKDHIEKPSLLAQNSLSDRNTTHVSPDSNFGGRAILPAFTDSKLMSQVEAASVSPHQCSSQIDFLDANPSSGKTNPELGQAEREQDIPGFDNEANGRDLDHFATIGDQSKVQAPVDASKPSKAFSLPHAERFDFVSRSASPLSIDSRKPLFPTVSSENKAKPHAGFSFPPGFVANAQASPASTEMQTSSPVVNLDSLSGTSALAQQKDSPNAEATVIPSAPNPPDVELWKASEPSSQNTPELASAGTPIPKKDNLGLDSVAQVQGVEEIITSPRETSAHVATAAKADHLPDQSGPPTSPKSYSPPRLSKFSFRSEDLGQPGLSCHHDDSVTALCHGPGNPRSALPDAAAPTSQIKTPPEDKDKKPTEQAKPENPDPNVRGPTENSAETANAKAKATKPKMNIAAAIALEKKAKEQAETAEEKQRELSKKQREAAARRKKDAGDKGGRA</sequence>
<evidence type="ECO:0000256" key="1">
    <source>
        <dbReference type="SAM" id="Coils"/>
    </source>
</evidence>
<feature type="compositionally biased region" description="Polar residues" evidence="2">
    <location>
        <begin position="906"/>
        <end position="918"/>
    </location>
</feature>
<keyword evidence="4" id="KW-1185">Reference proteome</keyword>